<dbReference type="InterPro" id="IPR036388">
    <property type="entry name" value="WH-like_DNA-bd_sf"/>
</dbReference>
<dbReference type="OrthoDB" id="144835at2"/>
<dbReference type="InterPro" id="IPR016032">
    <property type="entry name" value="Sig_transdc_resp-reg_C-effctor"/>
</dbReference>
<keyword evidence="4" id="KW-1185">Reference proteome</keyword>
<dbReference type="SUPFAM" id="SSF52540">
    <property type="entry name" value="P-loop containing nucleoside triphosphate hydrolases"/>
    <property type="match status" value="1"/>
</dbReference>
<dbReference type="SMART" id="SM00862">
    <property type="entry name" value="Trans_reg_C"/>
    <property type="match status" value="1"/>
</dbReference>
<dbReference type="InterPro" id="IPR027417">
    <property type="entry name" value="P-loop_NTPase"/>
</dbReference>
<dbReference type="AlphaFoldDB" id="A0A160T8U9"/>
<dbReference type="KEGG" id="pbf:CFX0092_B0091"/>
<evidence type="ECO:0000313" key="4">
    <source>
        <dbReference type="Proteomes" id="UP000215027"/>
    </source>
</evidence>
<dbReference type="Gene3D" id="1.10.10.10">
    <property type="entry name" value="Winged helix-like DNA-binding domain superfamily/Winged helix DNA-binding domain"/>
    <property type="match status" value="1"/>
</dbReference>
<protein>
    <recommendedName>
        <fullName evidence="2">OmpR/PhoB-type domain-containing protein</fullName>
    </recommendedName>
</protein>
<evidence type="ECO:0000259" key="2">
    <source>
        <dbReference type="SMART" id="SM00862"/>
    </source>
</evidence>
<dbReference type="InterPro" id="IPR001867">
    <property type="entry name" value="OmpR/PhoB-type_DNA-bd"/>
</dbReference>
<organism evidence="3 4">
    <name type="scientific">Candidatus Promineifilum breve</name>
    <dbReference type="NCBI Taxonomy" id="1806508"/>
    <lineage>
        <taxon>Bacteria</taxon>
        <taxon>Bacillati</taxon>
        <taxon>Chloroflexota</taxon>
        <taxon>Ardenticatenia</taxon>
        <taxon>Candidatus Promineifilales</taxon>
        <taxon>Candidatus Promineifilaceae</taxon>
        <taxon>Candidatus Promineifilum</taxon>
    </lineage>
</organism>
<dbReference type="GO" id="GO:0000160">
    <property type="term" value="P:phosphorelay signal transduction system"/>
    <property type="evidence" value="ECO:0007669"/>
    <property type="project" value="InterPro"/>
</dbReference>
<evidence type="ECO:0000313" key="3">
    <source>
        <dbReference type="EMBL" id="CUS05625.1"/>
    </source>
</evidence>
<gene>
    <name evidence="3" type="ORF">CFX0092_B0091</name>
</gene>
<dbReference type="Pfam" id="PF00486">
    <property type="entry name" value="Trans_reg_C"/>
    <property type="match status" value="1"/>
</dbReference>
<dbReference type="SUPFAM" id="SSF46894">
    <property type="entry name" value="C-terminal effector domain of the bipartite response regulators"/>
    <property type="match status" value="1"/>
</dbReference>
<keyword evidence="1" id="KW-0238">DNA-binding</keyword>
<dbReference type="RefSeq" id="WP_157913301.1">
    <property type="nucleotide sequence ID" value="NZ_LN890656.1"/>
</dbReference>
<feature type="domain" description="OmpR/PhoB-type" evidence="2">
    <location>
        <begin position="392"/>
        <end position="474"/>
    </location>
</feature>
<accession>A0A160T8U9</accession>
<proteinExistence type="predicted"/>
<dbReference type="GO" id="GO:0006355">
    <property type="term" value="P:regulation of DNA-templated transcription"/>
    <property type="evidence" value="ECO:0007669"/>
    <property type="project" value="InterPro"/>
</dbReference>
<evidence type="ECO:0000256" key="1">
    <source>
        <dbReference type="ARBA" id="ARBA00023125"/>
    </source>
</evidence>
<reference evidence="3" key="1">
    <citation type="submission" date="2016-01" db="EMBL/GenBank/DDBJ databases">
        <authorList>
            <person name="Mcilroy J.S."/>
            <person name="Karst M S."/>
            <person name="Albertsen M."/>
        </authorList>
    </citation>
    <scope>NUCLEOTIDE SEQUENCE</scope>
    <source>
        <strain evidence="3">Cfx-K</strain>
    </source>
</reference>
<dbReference type="Proteomes" id="UP000215027">
    <property type="component" value="Chromosome II"/>
</dbReference>
<dbReference type="GO" id="GO:0003677">
    <property type="term" value="F:DNA binding"/>
    <property type="evidence" value="ECO:0007669"/>
    <property type="project" value="UniProtKB-KW"/>
</dbReference>
<name>A0A160T8U9_9CHLR</name>
<dbReference type="EMBL" id="LN890656">
    <property type="protein sequence ID" value="CUS05625.1"/>
    <property type="molecule type" value="Genomic_DNA"/>
</dbReference>
<sequence length="478" mass="54805">MYGNPFSTFLSSGVFLPTGREEILAEMAQVITLPQPDDREIHGLPGMGKSSLLRYVNSPDFIRDQTPNFMGKFAGQSYRLFIVYVAGWIESIHPYVLLYREFFRAYQSYYDRMLAEHPAIVLPSPPVGEIDDLDGPNAFSRLEPYLRRLTLAGIRPVILFDEFDDDLAYKRLDADETARLSSWKGYCSLIFATDRRLEDVNTDAKGSPLYKRLTQIAFRELLPDEAREFLAQILAREERTLPDEDIDCLVELAGGFPYLLILAGRALWDLRRRVGLNPQADETATPLPDTVKPYLHERLSGEFQREFDQYLKDRPADHLRVLFELSREGTLSFDPATMTRQSFRLMGLEEYGLVDIDAEGRMRLFSPLFREFLIARAQQPAAPAAVMAAAENEPKNLTELQANLYSVFRNKPDEVLTFEELGRKVWGWAADRQSEATGDEVRKIRIAVSKLRRQLEESATGERITNMRGWGYRFESAR</sequence>